<gene>
    <name evidence="3" type="ORF">FHP89_09905</name>
</gene>
<evidence type="ECO:0000313" key="3">
    <source>
        <dbReference type="EMBL" id="TVO76410.1"/>
    </source>
</evidence>
<dbReference type="AlphaFoldDB" id="A0A557RQV5"/>
<sequence>MSRAEDRFIAGDGPLAALIRAQPVFEAPPRLLEHILAALDAPPAQAGFEPPAALFDAIMAEAERIDTAQAPRRDALLAELAAGKKASDALGAEVSPATAAWLARQHPTPVAAPRTHRRRWPWLAGISTALTAALAVSVALRMVQEPAAPPPMPAQIHAPAPVESRAEASAELAAEPMASATGAANDSLAFAPKPQLAERLGKAEAAPARIARARQKDTLEREAKRTAPRPAAPAAMMADAAPAASAPPAMAMKAAPRARAMEAAPAASSPPRAEPIQEAAPPSPALAPPPPAGAPPMMAKALRSAPAIGAPMRAEADEAIAADAAVEPIDAPLDITPTALAARLTALPPTDWTLTVAATDEAAGNALHAALIAELNTAGRTDTVALVVGPITPGWLRIAPAE</sequence>
<name>A0A557RQV5_9RHOO</name>
<keyword evidence="2" id="KW-0812">Transmembrane</keyword>
<feature type="region of interest" description="Disordered" evidence="1">
    <location>
        <begin position="199"/>
        <end position="297"/>
    </location>
</feature>
<dbReference type="Proteomes" id="UP000318349">
    <property type="component" value="Unassembled WGS sequence"/>
</dbReference>
<reference evidence="3 4" key="1">
    <citation type="submission" date="2019-07" db="EMBL/GenBank/DDBJ databases">
        <title>The pathways for chlorine oxyanion respiration interact through the shared metabolite chlorate.</title>
        <authorList>
            <person name="Barnum T.P."/>
            <person name="Cheng Y."/>
            <person name="Hill K.A."/>
            <person name="Lucas L.N."/>
            <person name="Carlson H.K."/>
            <person name="Coates J.D."/>
        </authorList>
    </citation>
    <scope>NUCLEOTIDE SEQUENCE [LARGE SCALE GENOMIC DNA]</scope>
    <source>
        <strain evidence="3 4">SFB-1</strain>
    </source>
</reference>
<keyword evidence="2" id="KW-0472">Membrane</keyword>
<evidence type="ECO:0000256" key="2">
    <source>
        <dbReference type="SAM" id="Phobius"/>
    </source>
</evidence>
<protein>
    <submittedName>
        <fullName evidence="3">Uncharacterized protein</fullName>
    </submittedName>
</protein>
<evidence type="ECO:0000256" key="1">
    <source>
        <dbReference type="SAM" id="MobiDB-lite"/>
    </source>
</evidence>
<feature type="region of interest" description="Disordered" evidence="1">
    <location>
        <begin position="148"/>
        <end position="167"/>
    </location>
</feature>
<organism evidence="3 4">
    <name type="scientific">Denitromonas halophila</name>
    <dbReference type="NCBI Taxonomy" id="1629404"/>
    <lineage>
        <taxon>Bacteria</taxon>
        <taxon>Pseudomonadati</taxon>
        <taxon>Pseudomonadota</taxon>
        <taxon>Betaproteobacteria</taxon>
        <taxon>Rhodocyclales</taxon>
        <taxon>Zoogloeaceae</taxon>
        <taxon>Denitromonas</taxon>
    </lineage>
</organism>
<feature type="compositionally biased region" description="Pro residues" evidence="1">
    <location>
        <begin position="281"/>
        <end position="294"/>
    </location>
</feature>
<accession>A0A557RQV5</accession>
<feature type="compositionally biased region" description="Low complexity" evidence="1">
    <location>
        <begin position="228"/>
        <end position="271"/>
    </location>
</feature>
<evidence type="ECO:0000313" key="4">
    <source>
        <dbReference type="Proteomes" id="UP000318349"/>
    </source>
</evidence>
<feature type="transmembrane region" description="Helical" evidence="2">
    <location>
        <begin position="122"/>
        <end position="143"/>
    </location>
</feature>
<comment type="caution">
    <text evidence="3">The sequence shown here is derived from an EMBL/GenBank/DDBJ whole genome shotgun (WGS) entry which is preliminary data.</text>
</comment>
<feature type="compositionally biased region" description="Low complexity" evidence="1">
    <location>
        <begin position="154"/>
        <end position="167"/>
    </location>
</feature>
<feature type="compositionally biased region" description="Basic and acidic residues" evidence="1">
    <location>
        <begin position="214"/>
        <end position="225"/>
    </location>
</feature>
<proteinExistence type="predicted"/>
<keyword evidence="2" id="KW-1133">Transmembrane helix</keyword>
<dbReference type="EMBL" id="VMNI01000008">
    <property type="protein sequence ID" value="TVO76410.1"/>
    <property type="molecule type" value="Genomic_DNA"/>
</dbReference>